<dbReference type="GO" id="GO:0003676">
    <property type="term" value="F:nucleic acid binding"/>
    <property type="evidence" value="ECO:0007669"/>
    <property type="project" value="InterPro"/>
</dbReference>
<feature type="region of interest" description="Disordered" evidence="6">
    <location>
        <begin position="67"/>
        <end position="90"/>
    </location>
</feature>
<keyword evidence="4" id="KW-0456">Lyase</keyword>
<evidence type="ECO:0000256" key="3">
    <source>
        <dbReference type="ARBA" id="ARBA00022694"/>
    </source>
</evidence>
<comment type="similarity">
    <text evidence="1">Belongs to the tRNA-intron endonuclease family.</text>
</comment>
<evidence type="ECO:0000313" key="8">
    <source>
        <dbReference type="WBParaSite" id="HPLM_0000795801-mRNA-1"/>
    </source>
</evidence>
<protein>
    <recommendedName>
        <fullName evidence="2">tRNA-intron lyase</fullName>
        <ecNumber evidence="2">4.6.1.16</ecNumber>
    </recommendedName>
</protein>
<dbReference type="PANTHER" id="PTHR13070:SF0">
    <property type="entry name" value="TRNA-SPLICING ENDONUCLEASE SUBUNIT SEN34"/>
    <property type="match status" value="1"/>
</dbReference>
<dbReference type="GO" id="GO:0005634">
    <property type="term" value="C:nucleus"/>
    <property type="evidence" value="ECO:0007669"/>
    <property type="project" value="UniProtKB-ARBA"/>
</dbReference>
<evidence type="ECO:0000256" key="1">
    <source>
        <dbReference type="ARBA" id="ARBA00008078"/>
    </source>
</evidence>
<name>A0A0N4WBW3_HAEPC</name>
<dbReference type="InterPro" id="IPR006676">
    <property type="entry name" value="tRNA_splic"/>
</dbReference>
<dbReference type="CDD" id="cd22363">
    <property type="entry name" value="tRNA-intron_lyase_C"/>
    <property type="match status" value="1"/>
</dbReference>
<dbReference type="OMA" id="YIIAPEQ"/>
<comment type="catalytic activity">
    <reaction evidence="5">
        <text>pretRNA = a 3'-half-tRNA molecule with a 5'-OH end + a 5'-half-tRNA molecule with a 2',3'-cyclic phosphate end + an intron with a 2',3'-cyclic phosphate and a 5'-hydroxyl terminus.</text>
        <dbReference type="EC" id="4.6.1.16"/>
    </reaction>
</comment>
<reference evidence="8" key="1">
    <citation type="submission" date="2017-02" db="UniProtKB">
        <authorList>
            <consortium name="WormBaseParasite"/>
        </authorList>
    </citation>
    <scope>IDENTIFICATION</scope>
</reference>
<evidence type="ECO:0000256" key="4">
    <source>
        <dbReference type="ARBA" id="ARBA00023239"/>
    </source>
</evidence>
<dbReference type="NCBIfam" id="TIGR00324">
    <property type="entry name" value="endA"/>
    <property type="match status" value="1"/>
</dbReference>
<keyword evidence="3" id="KW-0819">tRNA processing</keyword>
<evidence type="ECO:0000256" key="5">
    <source>
        <dbReference type="ARBA" id="ARBA00034031"/>
    </source>
</evidence>
<dbReference type="InterPro" id="IPR036167">
    <property type="entry name" value="tRNA_intron_Endo_cat-like_sf"/>
</dbReference>
<dbReference type="PANTHER" id="PTHR13070">
    <property type="entry name" value="TRNA-SPLICING ENDONUCLEASE SUBUNIT SEN34-RELATED"/>
    <property type="match status" value="1"/>
</dbReference>
<dbReference type="EC" id="4.6.1.16" evidence="2"/>
<accession>A0A0N4WBW3</accession>
<dbReference type="Pfam" id="PF01974">
    <property type="entry name" value="tRNA_int_endo"/>
    <property type="match status" value="1"/>
</dbReference>
<dbReference type="SUPFAM" id="SSF53032">
    <property type="entry name" value="tRNA-intron endonuclease catalytic domain-like"/>
    <property type="match status" value="1"/>
</dbReference>
<dbReference type="GO" id="GO:0000213">
    <property type="term" value="F:tRNA-intron lyase activity"/>
    <property type="evidence" value="ECO:0007669"/>
    <property type="project" value="UniProtKB-EC"/>
</dbReference>
<organism evidence="8">
    <name type="scientific">Haemonchus placei</name>
    <name type="common">Barber's pole worm</name>
    <dbReference type="NCBI Taxonomy" id="6290"/>
    <lineage>
        <taxon>Eukaryota</taxon>
        <taxon>Metazoa</taxon>
        <taxon>Ecdysozoa</taxon>
        <taxon>Nematoda</taxon>
        <taxon>Chromadorea</taxon>
        <taxon>Rhabditida</taxon>
        <taxon>Rhabditina</taxon>
        <taxon>Rhabditomorpha</taxon>
        <taxon>Strongyloidea</taxon>
        <taxon>Trichostrongylidae</taxon>
        <taxon>Haemonchus</taxon>
    </lineage>
</organism>
<sequence>LYKKTDAMRDGITTLRNAARLRDELHIVPRSAMSKHDESPYIIAPEQVILLVQHGYGRVRTLKRLPPCTSEQGHISGDESSSESGEEPVGAVVAGRNTKALEKNGTEDDCSATKQKTTKRDIARFETSRKQISEAVSPKRKAESSEDAGMVNLMKINCDEEIYQWLDEFDIPVPCTREFRARQLVYYDLWSRGYYLTSGEQFGTTWLVYEGAPGDVHAAFLVDFMLDDQVTGMSSLIALIRVAVQVKKTMVLAVVSSDRIEPHYITMDWPTVGSHVITFRGRMNSYCIVETV</sequence>
<evidence type="ECO:0000256" key="2">
    <source>
        <dbReference type="ARBA" id="ARBA00012573"/>
    </source>
</evidence>
<dbReference type="GO" id="GO:0000379">
    <property type="term" value="P:tRNA-type intron splice site recognition and cleavage"/>
    <property type="evidence" value="ECO:0007669"/>
    <property type="project" value="TreeGrafter"/>
</dbReference>
<dbReference type="InterPro" id="IPR006677">
    <property type="entry name" value="tRNA_intron_Endonuc_cat-like"/>
</dbReference>
<dbReference type="WBParaSite" id="HPLM_0000795801-mRNA-1">
    <property type="protein sequence ID" value="HPLM_0000795801-mRNA-1"/>
    <property type="gene ID" value="HPLM_0000795801"/>
</dbReference>
<dbReference type="InterPro" id="IPR011856">
    <property type="entry name" value="tRNA_endonuc-like_dom_sf"/>
</dbReference>
<dbReference type="AlphaFoldDB" id="A0A0N4WBW3"/>
<feature type="domain" description="tRNA intron endonuclease catalytic" evidence="7">
    <location>
        <begin position="179"/>
        <end position="258"/>
    </location>
</feature>
<proteinExistence type="inferred from homology"/>
<evidence type="ECO:0000256" key="6">
    <source>
        <dbReference type="SAM" id="MobiDB-lite"/>
    </source>
</evidence>
<evidence type="ECO:0000259" key="7">
    <source>
        <dbReference type="Pfam" id="PF01974"/>
    </source>
</evidence>
<dbReference type="Gene3D" id="3.40.1350.10">
    <property type="match status" value="1"/>
</dbReference>